<evidence type="ECO:0000256" key="5">
    <source>
        <dbReference type="ARBA" id="ARBA00023237"/>
    </source>
</evidence>
<organism evidence="8 9">
    <name type="scientific">Veronia nyctiphanis</name>
    <dbReference type="NCBI Taxonomy" id="1278244"/>
    <lineage>
        <taxon>Bacteria</taxon>
        <taxon>Pseudomonadati</taxon>
        <taxon>Pseudomonadota</taxon>
        <taxon>Gammaproteobacteria</taxon>
        <taxon>Vibrionales</taxon>
        <taxon>Vibrionaceae</taxon>
        <taxon>Veronia</taxon>
    </lineage>
</organism>
<gene>
    <name evidence="8" type="ORF">CS022_14355</name>
</gene>
<dbReference type="Pfam" id="PF13627">
    <property type="entry name" value="LptM_cons"/>
    <property type="match status" value="1"/>
</dbReference>
<dbReference type="AlphaFoldDB" id="A0A4Q0YNZ6"/>
<dbReference type="EMBL" id="PEIB01000017">
    <property type="protein sequence ID" value="RXJ72626.1"/>
    <property type="molecule type" value="Genomic_DNA"/>
</dbReference>
<evidence type="ECO:0000256" key="1">
    <source>
        <dbReference type="ARBA" id="ARBA00004459"/>
    </source>
</evidence>
<dbReference type="InterPro" id="IPR032831">
    <property type="entry name" value="LptM_cons"/>
</dbReference>
<evidence type="ECO:0000256" key="2">
    <source>
        <dbReference type="ARBA" id="ARBA00022729"/>
    </source>
</evidence>
<accession>A0A4Q0YNZ6</accession>
<dbReference type="OrthoDB" id="8550022at2"/>
<keyword evidence="2" id="KW-0732">Signal</keyword>
<evidence type="ECO:0000256" key="3">
    <source>
        <dbReference type="ARBA" id="ARBA00023136"/>
    </source>
</evidence>
<comment type="caution">
    <text evidence="8">The sequence shown here is derived from an EMBL/GenBank/DDBJ whole genome shotgun (WGS) entry which is preliminary data.</text>
</comment>
<name>A0A4Q0YNZ6_9GAMM</name>
<keyword evidence="4" id="KW-0564">Palmitate</keyword>
<dbReference type="Proteomes" id="UP000290287">
    <property type="component" value="Unassembled WGS sequence"/>
</dbReference>
<comment type="subcellular location">
    <subcellularLocation>
        <location evidence="1">Cell outer membrane</location>
        <topology evidence="1">Lipid-anchor</topology>
    </subcellularLocation>
</comment>
<sequence>MRTILNASLLMAIVTLSGCGQRGPLYFPEDAPATQGSPADNSQQDTAPDSTKTQ</sequence>
<keyword evidence="3" id="KW-0472">Membrane</keyword>
<dbReference type="RefSeq" id="WP_129122849.1">
    <property type="nucleotide sequence ID" value="NZ_PEIB01000017.1"/>
</dbReference>
<feature type="compositionally biased region" description="Polar residues" evidence="7">
    <location>
        <begin position="34"/>
        <end position="54"/>
    </location>
</feature>
<keyword evidence="5" id="KW-0998">Cell outer membrane</keyword>
<keyword evidence="9" id="KW-1185">Reference proteome</keyword>
<dbReference type="PROSITE" id="PS51257">
    <property type="entry name" value="PROKAR_LIPOPROTEIN"/>
    <property type="match status" value="1"/>
</dbReference>
<dbReference type="GO" id="GO:0009279">
    <property type="term" value="C:cell outer membrane"/>
    <property type="evidence" value="ECO:0007669"/>
    <property type="project" value="UniProtKB-SubCell"/>
</dbReference>
<reference evidence="8 9" key="1">
    <citation type="submission" date="2017-10" db="EMBL/GenBank/DDBJ databases">
        <title>Nyctiphanis sp. nov., isolated from the stomach of the euphausiid Nyctiphanes simplex (Hansen, 1911) in the Gulf of California.</title>
        <authorList>
            <person name="Gomez-Gil B."/>
            <person name="Aguilar-Mendez M."/>
            <person name="Lopez-Cortes A."/>
            <person name="Gomez-Gutierrez J."/>
            <person name="Roque A."/>
            <person name="Lang E."/>
            <person name="Gonzalez-Castillo A."/>
        </authorList>
    </citation>
    <scope>NUCLEOTIDE SEQUENCE [LARGE SCALE GENOMIC DNA]</scope>
    <source>
        <strain evidence="8 9">CAIM 600</strain>
    </source>
</reference>
<evidence type="ECO:0000256" key="7">
    <source>
        <dbReference type="SAM" id="MobiDB-lite"/>
    </source>
</evidence>
<keyword evidence="6" id="KW-0449">Lipoprotein</keyword>
<evidence type="ECO:0000313" key="8">
    <source>
        <dbReference type="EMBL" id="RXJ72626.1"/>
    </source>
</evidence>
<evidence type="ECO:0000256" key="4">
    <source>
        <dbReference type="ARBA" id="ARBA00023139"/>
    </source>
</evidence>
<protein>
    <recommendedName>
        <fullName evidence="10">Lipoprotein</fullName>
    </recommendedName>
</protein>
<evidence type="ECO:0000256" key="6">
    <source>
        <dbReference type="ARBA" id="ARBA00023288"/>
    </source>
</evidence>
<dbReference type="NCBIfam" id="NF047847">
    <property type="entry name" value="SS_mature_LptM"/>
    <property type="match status" value="1"/>
</dbReference>
<proteinExistence type="predicted"/>
<evidence type="ECO:0008006" key="10">
    <source>
        <dbReference type="Google" id="ProtNLM"/>
    </source>
</evidence>
<feature type="region of interest" description="Disordered" evidence="7">
    <location>
        <begin position="23"/>
        <end position="54"/>
    </location>
</feature>
<evidence type="ECO:0000313" key="9">
    <source>
        <dbReference type="Proteomes" id="UP000290287"/>
    </source>
</evidence>